<dbReference type="SUPFAM" id="SSF56601">
    <property type="entry name" value="beta-lactamase/transpeptidase-like"/>
    <property type="match status" value="1"/>
</dbReference>
<keyword evidence="1" id="KW-1133">Transmembrane helix</keyword>
<dbReference type="Proteomes" id="UP000075737">
    <property type="component" value="Unassembled WGS sequence"/>
</dbReference>
<dbReference type="GO" id="GO:0005886">
    <property type="term" value="C:plasma membrane"/>
    <property type="evidence" value="ECO:0007669"/>
    <property type="project" value="TreeGrafter"/>
</dbReference>
<reference evidence="4 5" key="1">
    <citation type="submission" date="2015-12" db="EMBL/GenBank/DDBJ databases">
        <title>Draft genome of Thermovenabulum gondwanense isolated from a red thermophilic microbial mat colonisisng an outflow channel of a bore well.</title>
        <authorList>
            <person name="Patel B.K."/>
        </authorList>
    </citation>
    <scope>NUCLEOTIDE SEQUENCE [LARGE SCALE GENOMIC DNA]</scope>
    <source>
        <strain evidence="4 5">R270</strain>
    </source>
</reference>
<dbReference type="RefSeq" id="WP_245641274.1">
    <property type="nucleotide sequence ID" value="NZ_LOHZ01000019.1"/>
</dbReference>
<dbReference type="InterPro" id="IPR036138">
    <property type="entry name" value="PBP_dimer_sf"/>
</dbReference>
<evidence type="ECO:0000259" key="3">
    <source>
        <dbReference type="Pfam" id="PF21922"/>
    </source>
</evidence>
<proteinExistence type="predicted"/>
<accession>A0A162MWC4</accession>
<dbReference type="EMBL" id="LOHZ01000019">
    <property type="protein sequence ID" value="KYO68007.1"/>
    <property type="molecule type" value="Genomic_DNA"/>
</dbReference>
<keyword evidence="5" id="KW-1185">Reference proteome</keyword>
<evidence type="ECO:0000256" key="1">
    <source>
        <dbReference type="SAM" id="Phobius"/>
    </source>
</evidence>
<dbReference type="InterPro" id="IPR050515">
    <property type="entry name" value="Beta-lactam/transpept"/>
</dbReference>
<dbReference type="GO" id="GO:0008658">
    <property type="term" value="F:penicillin binding"/>
    <property type="evidence" value="ECO:0007669"/>
    <property type="project" value="InterPro"/>
</dbReference>
<dbReference type="InterPro" id="IPR012338">
    <property type="entry name" value="Beta-lactam/transpept-like"/>
</dbReference>
<dbReference type="AlphaFoldDB" id="A0A162MWC4"/>
<evidence type="ECO:0000313" key="4">
    <source>
        <dbReference type="EMBL" id="KYO68007.1"/>
    </source>
</evidence>
<dbReference type="Gene3D" id="3.90.1310.10">
    <property type="entry name" value="Penicillin-binding protein 2a (Domain 2)"/>
    <property type="match status" value="1"/>
</dbReference>
<dbReference type="Gene3D" id="3.40.710.10">
    <property type="entry name" value="DD-peptidase/beta-lactamase superfamily"/>
    <property type="match status" value="1"/>
</dbReference>
<dbReference type="GO" id="GO:0071555">
    <property type="term" value="P:cell wall organization"/>
    <property type="evidence" value="ECO:0007669"/>
    <property type="project" value="TreeGrafter"/>
</dbReference>
<keyword evidence="1" id="KW-0472">Membrane</keyword>
<protein>
    <submittedName>
        <fullName evidence="4">Penicillin-binding protein A</fullName>
    </submittedName>
</protein>
<comment type="caution">
    <text evidence="4">The sequence shown here is derived from an EMBL/GenBank/DDBJ whole genome shotgun (WGS) entry which is preliminary data.</text>
</comment>
<sequence>MDIYETGGGDGIIKMNNLKKNIKTTFYIFCLLFLSLMSYLTYFQLYERQKLIESSYNRRLWEQETKIKRGTIYDRNGVTLAETIDLGTEKKRIYISGEAFGPLLGYSSMKIGRSGLESALNGELLGIAQKEPLSLLRQKIYGLSQGNDVYLTVDAELQKKAYSLLEGKRGAVVALEPETGAVLIMVSSPGFDSNKVEEQWEKLKGDRGLPLLNRALTGLYPPGSAFKVVTLSGVLENFTGIEKEKFETKGYIKVGGRVIKDDNSIKPGEYSLKEAFAVSSNAIFAGLGLRLGRDKLLKIAGDFGFNSKIPFEMYVKKSQFPGHSLMDSDVQLAEDSIGQGKVLTTPLLMASIAQIIANHGVYHSPYIIDKVKTPLGQVKVNNLRTVRKTVISPQTADIVRDYMVEVVEKGTGKAARMKDIKVAGKTGTAENPHGEPHSWFIGFAPAQDPAIAIAVIVENGGSGGKVAAPIAREIIEYYFKIRNRK</sequence>
<gene>
    <name evidence="4" type="primary">pbpA</name>
    <name evidence="4" type="ORF">ATZ99_03170</name>
</gene>
<dbReference type="Pfam" id="PF00905">
    <property type="entry name" value="Transpeptidase"/>
    <property type="match status" value="1"/>
</dbReference>
<dbReference type="STRING" id="520767.ATZ99_03170"/>
<dbReference type="PANTHER" id="PTHR30627">
    <property type="entry name" value="PEPTIDOGLYCAN D,D-TRANSPEPTIDASE"/>
    <property type="match status" value="1"/>
</dbReference>
<feature type="domain" description="Penicillin binding protein A dimerisation" evidence="3">
    <location>
        <begin position="69"/>
        <end position="142"/>
    </location>
</feature>
<dbReference type="SUPFAM" id="SSF56519">
    <property type="entry name" value="Penicillin binding protein dimerisation domain"/>
    <property type="match status" value="1"/>
</dbReference>
<evidence type="ECO:0000259" key="2">
    <source>
        <dbReference type="Pfam" id="PF00905"/>
    </source>
</evidence>
<evidence type="ECO:0000313" key="5">
    <source>
        <dbReference type="Proteomes" id="UP000075737"/>
    </source>
</evidence>
<keyword evidence="1" id="KW-0812">Transmembrane</keyword>
<name>A0A162MWC4_9FIRM</name>
<dbReference type="PANTHER" id="PTHR30627:SF24">
    <property type="entry name" value="PENICILLIN-BINDING PROTEIN 4B"/>
    <property type="match status" value="1"/>
</dbReference>
<feature type="domain" description="Penicillin-binding protein transpeptidase" evidence="2">
    <location>
        <begin position="170"/>
        <end position="476"/>
    </location>
</feature>
<feature type="transmembrane region" description="Helical" evidence="1">
    <location>
        <begin position="24"/>
        <end position="45"/>
    </location>
</feature>
<dbReference type="InterPro" id="IPR001460">
    <property type="entry name" value="PCN-bd_Tpept"/>
</dbReference>
<dbReference type="Pfam" id="PF21922">
    <property type="entry name" value="PBP_dimer_2"/>
    <property type="match status" value="1"/>
</dbReference>
<organism evidence="4 5">
    <name type="scientific">Thermovenabulum gondwanense</name>
    <dbReference type="NCBI Taxonomy" id="520767"/>
    <lineage>
        <taxon>Bacteria</taxon>
        <taxon>Bacillati</taxon>
        <taxon>Bacillota</taxon>
        <taxon>Clostridia</taxon>
        <taxon>Thermosediminibacterales</taxon>
        <taxon>Thermosediminibacteraceae</taxon>
        <taxon>Thermovenabulum</taxon>
    </lineage>
</organism>
<dbReference type="InterPro" id="IPR054120">
    <property type="entry name" value="PBPA_dimer"/>
</dbReference>